<evidence type="ECO:0000313" key="2">
    <source>
        <dbReference type="EMBL" id="NYF57948.1"/>
    </source>
</evidence>
<evidence type="ECO:0000313" key="3">
    <source>
        <dbReference type="Proteomes" id="UP000631553"/>
    </source>
</evidence>
<comment type="caution">
    <text evidence="2">The sequence shown here is derived from an EMBL/GenBank/DDBJ whole genome shotgun (WGS) entry which is preliminary data.</text>
</comment>
<accession>A0ABX2RN51</accession>
<reference evidence="2 3" key="1">
    <citation type="submission" date="2020-07" db="EMBL/GenBank/DDBJ databases">
        <title>Sequencing the genomes of 1000 actinobacteria strains.</title>
        <authorList>
            <person name="Klenk H.-P."/>
        </authorList>
    </citation>
    <scope>NUCLEOTIDE SEQUENCE [LARGE SCALE GENOMIC DNA]</scope>
    <source>
        <strain evidence="2 3">DSM 43814</strain>
    </source>
</reference>
<feature type="region of interest" description="Disordered" evidence="1">
    <location>
        <begin position="105"/>
        <end position="126"/>
    </location>
</feature>
<evidence type="ECO:0000256" key="1">
    <source>
        <dbReference type="SAM" id="MobiDB-lite"/>
    </source>
</evidence>
<gene>
    <name evidence="2" type="ORF">HDA35_003779</name>
</gene>
<name>A0ABX2RN51_9ACTN</name>
<dbReference type="RefSeq" id="WP_179803919.1">
    <property type="nucleotide sequence ID" value="NZ_JACCCQ010000001.1"/>
</dbReference>
<organism evidence="2 3">
    <name type="scientific">Micromonospora purpureochromogenes</name>
    <dbReference type="NCBI Taxonomy" id="47872"/>
    <lineage>
        <taxon>Bacteria</taxon>
        <taxon>Bacillati</taxon>
        <taxon>Actinomycetota</taxon>
        <taxon>Actinomycetes</taxon>
        <taxon>Micromonosporales</taxon>
        <taxon>Micromonosporaceae</taxon>
        <taxon>Micromonospora</taxon>
    </lineage>
</organism>
<protein>
    <submittedName>
        <fullName evidence="2">Uncharacterized protein</fullName>
    </submittedName>
</protein>
<sequence length="217" mass="24003">MQRDRRSARLSLASLDFLGSDTELRTQAHQAYLETDSRQAPGTHTGQDPTKSATVLIDAHRDVEDVSIAHDWRSRLGVGGLADALFQAYTAALHTALEASALQELQTDQDTPPPTTSASDAGQDDHIDEEHLWLRRTWRTLHEIDADLQQLAQEPNVDAEQAISSPHGCLTLRLRGGSIVAITQDVARIARMDAGQVQFEARSLFRTYTLARARNRS</sequence>
<dbReference type="Proteomes" id="UP000631553">
    <property type="component" value="Unassembled WGS sequence"/>
</dbReference>
<keyword evidence="3" id="KW-1185">Reference proteome</keyword>
<feature type="compositionally biased region" description="Low complexity" evidence="1">
    <location>
        <begin position="106"/>
        <end position="121"/>
    </location>
</feature>
<dbReference type="EMBL" id="JACCCQ010000001">
    <property type="protein sequence ID" value="NYF57948.1"/>
    <property type="molecule type" value="Genomic_DNA"/>
</dbReference>
<proteinExistence type="predicted"/>